<dbReference type="GO" id="GO:0016747">
    <property type="term" value="F:acyltransferase activity, transferring groups other than amino-acyl groups"/>
    <property type="evidence" value="ECO:0007669"/>
    <property type="project" value="InterPro"/>
</dbReference>
<dbReference type="AlphaFoldDB" id="A0A154M5W7"/>
<evidence type="ECO:0000256" key="2">
    <source>
        <dbReference type="ARBA" id="ARBA00023315"/>
    </source>
</evidence>
<evidence type="ECO:0000259" key="3">
    <source>
        <dbReference type="PROSITE" id="PS51186"/>
    </source>
</evidence>
<name>A0A154M5W7_9PSEU</name>
<dbReference type="CDD" id="cd04301">
    <property type="entry name" value="NAT_SF"/>
    <property type="match status" value="1"/>
</dbReference>
<dbReference type="Proteomes" id="UP000076321">
    <property type="component" value="Unassembled WGS sequence"/>
</dbReference>
<gene>
    <name evidence="5" type="ORF">ATP06_0209220</name>
    <name evidence="4" type="ORF">AVL48_13330</name>
</gene>
<dbReference type="InterPro" id="IPR000182">
    <property type="entry name" value="GNAT_dom"/>
</dbReference>
<reference evidence="5 7" key="2">
    <citation type="submission" date="2016-11" db="EMBL/GenBank/DDBJ databases">
        <title>Genome sequencing of Amycolatopsis regifaucium.</title>
        <authorList>
            <person name="Mayilraj S."/>
            <person name="Kaur N."/>
        </authorList>
    </citation>
    <scope>NUCLEOTIDE SEQUENCE [LARGE SCALE GENOMIC DNA]</scope>
    <source>
        <strain evidence="5 7">GY080</strain>
    </source>
</reference>
<dbReference type="SUPFAM" id="SSF55729">
    <property type="entry name" value="Acyl-CoA N-acyltransferases (Nat)"/>
    <property type="match status" value="1"/>
</dbReference>
<keyword evidence="1 4" id="KW-0808">Transferase</keyword>
<protein>
    <submittedName>
        <fullName evidence="4 5">Acetyltransferase</fullName>
    </submittedName>
</protein>
<proteinExistence type="predicted"/>
<dbReference type="OrthoDB" id="164032at2"/>
<dbReference type="Gene3D" id="3.40.630.30">
    <property type="match status" value="1"/>
</dbReference>
<dbReference type="RefSeq" id="WP_061981545.1">
    <property type="nucleotide sequence ID" value="NZ_FOPQ01000005.1"/>
</dbReference>
<keyword evidence="2" id="KW-0012">Acyltransferase</keyword>
<organism evidence="4 6">
    <name type="scientific">Amycolatopsis regifaucium</name>
    <dbReference type="NCBI Taxonomy" id="546365"/>
    <lineage>
        <taxon>Bacteria</taxon>
        <taxon>Bacillati</taxon>
        <taxon>Actinomycetota</taxon>
        <taxon>Actinomycetes</taxon>
        <taxon>Pseudonocardiales</taxon>
        <taxon>Pseudonocardiaceae</taxon>
        <taxon>Amycolatopsis</taxon>
    </lineage>
</organism>
<accession>A0A154M5W7</accession>
<feature type="domain" description="N-acetyltransferase" evidence="3">
    <location>
        <begin position="4"/>
        <end position="150"/>
    </location>
</feature>
<evidence type="ECO:0000313" key="5">
    <source>
        <dbReference type="EMBL" id="OKA09617.1"/>
    </source>
</evidence>
<evidence type="ECO:0000313" key="4">
    <source>
        <dbReference type="EMBL" id="KZB80015.1"/>
    </source>
</evidence>
<dbReference type="EMBL" id="LOBU02000007">
    <property type="protein sequence ID" value="OKA09617.1"/>
    <property type="molecule type" value="Genomic_DNA"/>
</dbReference>
<evidence type="ECO:0000256" key="1">
    <source>
        <dbReference type="ARBA" id="ARBA00022679"/>
    </source>
</evidence>
<dbReference type="PANTHER" id="PTHR43877">
    <property type="entry name" value="AMINOALKYLPHOSPHONATE N-ACETYLTRANSFERASE-RELATED-RELATED"/>
    <property type="match status" value="1"/>
</dbReference>
<dbReference type="Pfam" id="PF13673">
    <property type="entry name" value="Acetyltransf_10"/>
    <property type="match status" value="1"/>
</dbReference>
<evidence type="ECO:0000313" key="6">
    <source>
        <dbReference type="Proteomes" id="UP000076321"/>
    </source>
</evidence>
<evidence type="ECO:0000313" key="7">
    <source>
        <dbReference type="Proteomes" id="UP000186883"/>
    </source>
</evidence>
<dbReference type="PROSITE" id="PS51186">
    <property type="entry name" value="GNAT"/>
    <property type="match status" value="1"/>
</dbReference>
<dbReference type="Proteomes" id="UP000186883">
    <property type="component" value="Unassembled WGS sequence"/>
</dbReference>
<dbReference type="EMBL" id="LQCI01000050">
    <property type="protein sequence ID" value="KZB80015.1"/>
    <property type="molecule type" value="Genomic_DNA"/>
</dbReference>
<dbReference type="InterPro" id="IPR050832">
    <property type="entry name" value="Bact_Acetyltransf"/>
</dbReference>
<sequence length="153" mass="16861">MTSYRISRASASDAGKVTTLLRESAAYQGEYASILEGYRVTEDYLATHPAFVAHAQREVVGFYSLIEYPAELDLLFVADSAQGTGIGAWLIEHMLGQAAELGMTEIRVVSHPPATGFYERMGARRVGVVPPQPPKITWERPELVFDVKRPPHG</sequence>
<comment type="caution">
    <text evidence="4">The sequence shown here is derived from an EMBL/GenBank/DDBJ whole genome shotgun (WGS) entry which is preliminary data.</text>
</comment>
<dbReference type="InterPro" id="IPR016181">
    <property type="entry name" value="Acyl_CoA_acyltransferase"/>
</dbReference>
<reference evidence="4 6" key="1">
    <citation type="submission" date="2015-12" db="EMBL/GenBank/DDBJ databases">
        <title>Amycolatopsis regifaucium genome sequencing and assembly.</title>
        <authorList>
            <person name="Mayilraj S."/>
        </authorList>
    </citation>
    <scope>NUCLEOTIDE SEQUENCE [LARGE SCALE GENOMIC DNA]</scope>
    <source>
        <strain evidence="4 6">GY080</strain>
    </source>
</reference>
<keyword evidence="7" id="KW-1185">Reference proteome</keyword>